<dbReference type="GO" id="GO:0016020">
    <property type="term" value="C:membrane"/>
    <property type="evidence" value="ECO:0007669"/>
    <property type="project" value="InterPro"/>
</dbReference>
<evidence type="ECO:0000313" key="3">
    <source>
        <dbReference type="EMBL" id="RHF91131.1"/>
    </source>
</evidence>
<accession>A0A414RDN3</accession>
<evidence type="ECO:0000256" key="1">
    <source>
        <dbReference type="ARBA" id="ARBA00022676"/>
    </source>
</evidence>
<keyword evidence="2 3" id="KW-0808">Transferase</keyword>
<reference evidence="3 4" key="1">
    <citation type="submission" date="2018-08" db="EMBL/GenBank/DDBJ databases">
        <title>A genome reference for cultivated species of the human gut microbiota.</title>
        <authorList>
            <person name="Zou Y."/>
            <person name="Xue W."/>
            <person name="Luo G."/>
        </authorList>
    </citation>
    <scope>NUCLEOTIDE SEQUENCE [LARGE SCALE GENOMIC DNA]</scope>
    <source>
        <strain evidence="3 4">AM23-23</strain>
    </source>
</reference>
<protein>
    <submittedName>
        <fullName evidence="3">Alpha-1,2-fucosyltransferase</fullName>
    </submittedName>
</protein>
<dbReference type="GO" id="GO:0005975">
    <property type="term" value="P:carbohydrate metabolic process"/>
    <property type="evidence" value="ECO:0007669"/>
    <property type="project" value="InterPro"/>
</dbReference>
<dbReference type="EMBL" id="QRHQ01000012">
    <property type="protein sequence ID" value="RHF91131.1"/>
    <property type="molecule type" value="Genomic_DNA"/>
</dbReference>
<evidence type="ECO:0000256" key="2">
    <source>
        <dbReference type="ARBA" id="ARBA00022679"/>
    </source>
</evidence>
<dbReference type="Pfam" id="PF01531">
    <property type="entry name" value="Glyco_transf_11"/>
    <property type="match status" value="1"/>
</dbReference>
<dbReference type="InterPro" id="IPR002516">
    <property type="entry name" value="Glyco_trans_11"/>
</dbReference>
<dbReference type="Proteomes" id="UP000283485">
    <property type="component" value="Unassembled WGS sequence"/>
</dbReference>
<dbReference type="RefSeq" id="WP_118211564.1">
    <property type="nucleotide sequence ID" value="NZ_DBFOHI010000072.1"/>
</dbReference>
<keyword evidence="1 3" id="KW-0328">Glycosyltransferase</keyword>
<dbReference type="Gene3D" id="3.40.50.11350">
    <property type="match status" value="1"/>
</dbReference>
<dbReference type="PANTHER" id="PTHR11927">
    <property type="entry name" value="GALACTOSIDE 2-L-FUCOSYLTRANSFERASE"/>
    <property type="match status" value="1"/>
</dbReference>
<dbReference type="PANTHER" id="PTHR11927:SF9">
    <property type="entry name" value="L-FUCOSYLTRANSFERASE"/>
    <property type="match status" value="1"/>
</dbReference>
<dbReference type="GO" id="GO:0008107">
    <property type="term" value="F:galactoside 2-alpha-L-fucosyltransferase activity"/>
    <property type="evidence" value="ECO:0007669"/>
    <property type="project" value="InterPro"/>
</dbReference>
<comment type="caution">
    <text evidence="3">The sequence shown here is derived from an EMBL/GenBank/DDBJ whole genome shotgun (WGS) entry which is preliminary data.</text>
</comment>
<sequence>MEIIVNMACGLANRMFQYSYYLYLKQNRYDVQVDFYHSAKLAHEKVEWNGIFPKAKIEQASFLDVFKLGGGTDILSKIRRKYLPFLSGVVNMPTAFDAGLPVKGKKSQYIIGVFQNAEMVESVEEDVKRCFKFQPFADERNKMLEAEMGACESVAIHVRKGNDYMQRIWYQNTCSMDYYKKAIDLIIDKVAVPKFYVFTDNPDWVRENFKDIEYTLVEGNPASGWGSHFDMQLMSVCKHNIISNSTYSWWSAFLNAHPQKIVVGPKVWFNPNSCAEFTSERILCKDWLVV</sequence>
<evidence type="ECO:0000313" key="4">
    <source>
        <dbReference type="Proteomes" id="UP000283485"/>
    </source>
</evidence>
<gene>
    <name evidence="3" type="ORF">DW653_07930</name>
</gene>
<dbReference type="CDD" id="cd11301">
    <property type="entry name" value="Fut1_Fut2_like"/>
    <property type="match status" value="1"/>
</dbReference>
<name>A0A414RDN3_9BACT</name>
<organism evidence="3 4">
    <name type="scientific">Phocaeicola plebeius</name>
    <dbReference type="NCBI Taxonomy" id="310297"/>
    <lineage>
        <taxon>Bacteria</taxon>
        <taxon>Pseudomonadati</taxon>
        <taxon>Bacteroidota</taxon>
        <taxon>Bacteroidia</taxon>
        <taxon>Bacteroidales</taxon>
        <taxon>Bacteroidaceae</taxon>
        <taxon>Phocaeicola</taxon>
    </lineage>
</organism>
<proteinExistence type="predicted"/>
<dbReference type="AlphaFoldDB" id="A0A414RDN3"/>